<name>A0A7W8IM47_9BACT</name>
<sequence>MRLFSRLALCFALTTVALGASAQQPAAATITPSADSTAAHNWTKEQILTCTVSDCWQLAGKNEATFFDIVQQLAEISAETRGLTLPENAEAGKRAGEYIKAKAKADHGQLLYAIVDASVRRVGTKPSTPPAN</sequence>
<comment type="caution">
    <text evidence="2">The sequence shown here is derived from an EMBL/GenBank/DDBJ whole genome shotgun (WGS) entry which is preliminary data.</text>
</comment>
<gene>
    <name evidence="2" type="ORF">HDF09_003427</name>
</gene>
<evidence type="ECO:0000313" key="3">
    <source>
        <dbReference type="Proteomes" id="UP000568106"/>
    </source>
</evidence>
<keyword evidence="3" id="KW-1185">Reference proteome</keyword>
<dbReference type="Proteomes" id="UP000568106">
    <property type="component" value="Unassembled WGS sequence"/>
</dbReference>
<dbReference type="EMBL" id="JACHDY010000005">
    <property type="protein sequence ID" value="MBB5318728.1"/>
    <property type="molecule type" value="Genomic_DNA"/>
</dbReference>
<feature type="signal peptide" evidence="1">
    <location>
        <begin position="1"/>
        <end position="22"/>
    </location>
</feature>
<feature type="chain" id="PRO_5030684959" evidence="1">
    <location>
        <begin position="23"/>
        <end position="132"/>
    </location>
</feature>
<dbReference type="AlphaFoldDB" id="A0A7W8IM47"/>
<organism evidence="2 3">
    <name type="scientific">Tunturiibacter empetritectus</name>
    <dbReference type="NCBI Taxonomy" id="3069691"/>
    <lineage>
        <taxon>Bacteria</taxon>
        <taxon>Pseudomonadati</taxon>
        <taxon>Acidobacteriota</taxon>
        <taxon>Terriglobia</taxon>
        <taxon>Terriglobales</taxon>
        <taxon>Acidobacteriaceae</taxon>
        <taxon>Tunturiibacter</taxon>
    </lineage>
</organism>
<evidence type="ECO:0000256" key="1">
    <source>
        <dbReference type="SAM" id="SignalP"/>
    </source>
</evidence>
<evidence type="ECO:0000313" key="2">
    <source>
        <dbReference type="EMBL" id="MBB5318728.1"/>
    </source>
</evidence>
<proteinExistence type="predicted"/>
<keyword evidence="1" id="KW-0732">Signal</keyword>
<protein>
    <submittedName>
        <fullName evidence="2">Uncharacterized protein</fullName>
    </submittedName>
</protein>
<accession>A0A7W8IM47</accession>
<reference evidence="2" key="1">
    <citation type="submission" date="2020-08" db="EMBL/GenBank/DDBJ databases">
        <title>Genomic Encyclopedia of Type Strains, Phase IV (KMG-V): Genome sequencing to study the core and pangenomes of soil and plant-associated prokaryotes.</title>
        <authorList>
            <person name="Whitman W."/>
        </authorList>
    </citation>
    <scope>NUCLEOTIDE SEQUENCE [LARGE SCALE GENOMIC DNA]</scope>
    <source>
        <strain evidence="2">M8UP27</strain>
    </source>
</reference>